<dbReference type="EMBL" id="GEZM01061917">
    <property type="protein sequence ID" value="JAV70212.1"/>
    <property type="molecule type" value="Transcribed_RNA"/>
</dbReference>
<dbReference type="EMBL" id="GEZM01061911">
    <property type="protein sequence ID" value="JAV70227.1"/>
    <property type="molecule type" value="Transcribed_RNA"/>
</dbReference>
<evidence type="ECO:0000313" key="1">
    <source>
        <dbReference type="EMBL" id="JAV70233.1"/>
    </source>
</evidence>
<name>A0A1Y1L962_PHOPY</name>
<dbReference type="EMBL" id="GEZM01061916">
    <property type="protein sequence ID" value="JAV70213.1"/>
    <property type="molecule type" value="Transcribed_RNA"/>
</dbReference>
<protein>
    <recommendedName>
        <fullName evidence="2">DUF4806 domain-containing protein</fullName>
    </recommendedName>
</protein>
<dbReference type="EMBL" id="GEZM01061915">
    <property type="protein sequence ID" value="JAV70216.1"/>
    <property type="molecule type" value="Transcribed_RNA"/>
</dbReference>
<dbReference type="AlphaFoldDB" id="A0A1Y1L962"/>
<dbReference type="EMBL" id="GEZM01061913">
    <property type="protein sequence ID" value="JAV70221.1"/>
    <property type="molecule type" value="Transcribed_RNA"/>
</dbReference>
<dbReference type="EMBL" id="GEZM01061909">
    <property type="protein sequence ID" value="JAV70233.1"/>
    <property type="molecule type" value="Transcribed_RNA"/>
</dbReference>
<dbReference type="EMBL" id="GEZM01061912">
    <property type="protein sequence ID" value="JAV70224.1"/>
    <property type="molecule type" value="Transcribed_RNA"/>
</dbReference>
<accession>A0A1Y1L962</accession>
<sequence>MPRRNLKPMQLLSSRQKRRRKASTINFFSPLPHPVCQSSLEAIDSFPGCLQNDSDSPDPVHRPVSCLAPSFEEETVHNLCQPSCSTTFCDNGEVIDLNLHDNFNNLGAGCAITSPTVIHTLSDDLRQWIVDSNISHENANRLLFILKRHGIQKLPTDVRSLLKTPRVIKTVSVPPGNYVHFGIKESLLHSLQKYYSTIAPPATIYLDFNIDGLPIAKSSTSQFWPILSAIAKTEFYCEPFVIGIYHGSNKPNDPNYFLKMFVEDLQELILSGISYKNINIKIAPHVFICDAPARAYITLVKNHTGYNSCPKCITEGEYYSNKVIFPETNQTLRTDETFKNKVDDEYHKGTSILELLSIGMVSQFCIDYMHCVCLGVTKKILKLLVNGNVSVRLPKPKLIEISARLNVLKKYICSEFCRKPRTLDELDRWKATEFRQILLYTGPVIFKEILTVDQYNHFLSFSIAIRIFCSNKQNLYLYAHKLLTYFVQNFELFYGLENITHNVHMLTHLFHDVKKVGPLDNFSAFKYESKLFKIKNKMQSSSKPLQQIYNRIVEEQKLIQPVISSYPYLENFLGISDSNEELFERIQFRNYMLSIKAPNNCCCIQDILFEIRSIKKTHNKIILLGVKYLNTQPFYFDPLNSLILGIGVVNDNNILPATYDISCVTKKCLKMPTALPNSYIIMPLIHL</sequence>
<proteinExistence type="predicted"/>
<dbReference type="EMBL" id="GEZM01061914">
    <property type="protein sequence ID" value="JAV70220.1"/>
    <property type="molecule type" value="Transcribed_RNA"/>
</dbReference>
<dbReference type="PANTHER" id="PTHR33053">
    <property type="entry name" value="PROTEIN, PUTATIVE-RELATED"/>
    <property type="match status" value="1"/>
</dbReference>
<dbReference type="EMBL" id="GEZM01061918">
    <property type="protein sequence ID" value="JAV70208.1"/>
    <property type="molecule type" value="Transcribed_RNA"/>
</dbReference>
<organism evidence="1">
    <name type="scientific">Photinus pyralis</name>
    <name type="common">Common eastern firefly</name>
    <name type="synonym">Lampyris pyralis</name>
    <dbReference type="NCBI Taxonomy" id="7054"/>
    <lineage>
        <taxon>Eukaryota</taxon>
        <taxon>Metazoa</taxon>
        <taxon>Ecdysozoa</taxon>
        <taxon>Arthropoda</taxon>
        <taxon>Hexapoda</taxon>
        <taxon>Insecta</taxon>
        <taxon>Pterygota</taxon>
        <taxon>Neoptera</taxon>
        <taxon>Endopterygota</taxon>
        <taxon>Coleoptera</taxon>
        <taxon>Polyphaga</taxon>
        <taxon>Elateriformia</taxon>
        <taxon>Elateroidea</taxon>
        <taxon>Lampyridae</taxon>
        <taxon>Lampyrinae</taxon>
        <taxon>Photinus</taxon>
    </lineage>
</organism>
<evidence type="ECO:0008006" key="2">
    <source>
        <dbReference type="Google" id="ProtNLM"/>
    </source>
</evidence>
<dbReference type="EMBL" id="GEZM01061910">
    <property type="protein sequence ID" value="JAV70230.1"/>
    <property type="molecule type" value="Transcribed_RNA"/>
</dbReference>
<reference evidence="1" key="1">
    <citation type="journal article" date="2016" name="Sci. Rep.">
        <title>Molecular characterization of firefly nuptial gifts: a multi-omics approach sheds light on postcopulatory sexual selection.</title>
        <authorList>
            <person name="Al-Wathiqui N."/>
            <person name="Fallon T.R."/>
            <person name="South A."/>
            <person name="Weng J.K."/>
            <person name="Lewis S.M."/>
        </authorList>
    </citation>
    <scope>NUCLEOTIDE SEQUENCE</scope>
</reference>